<dbReference type="GO" id="GO:0015995">
    <property type="term" value="P:chlorophyll biosynthetic process"/>
    <property type="evidence" value="ECO:0007669"/>
    <property type="project" value="InterPro"/>
</dbReference>
<dbReference type="GO" id="GO:0006952">
    <property type="term" value="P:defense response"/>
    <property type="evidence" value="ECO:0007669"/>
    <property type="project" value="UniProtKB-KW"/>
</dbReference>
<proteinExistence type="predicted"/>
<dbReference type="InterPro" id="IPR042197">
    <property type="entry name" value="Apaf_helical"/>
</dbReference>
<dbReference type="SUPFAM" id="SSF48452">
    <property type="entry name" value="TPR-like"/>
    <property type="match status" value="1"/>
</dbReference>
<dbReference type="SUPFAM" id="SSF52540">
    <property type="entry name" value="P-loop containing nucleoside triphosphate hydrolases"/>
    <property type="match status" value="1"/>
</dbReference>
<sequence>METSTQWCNDLGLINEGASTSDPPEVVGFESYEAELEGWLLDNEFKHKVIFIVGMGGLGKTTLAKLVYNKTQISDHFSCRAWVTVSQTFSNQKVIASMVRQFHQATTDSDPLGLGNDLNNHHDQHHQGELLQHLLEEERYMFVFDDVWNVSFCEHLKKVLPETKRGCTIIITTRVYKNLDVWWPQFFFVRVMEMQPLEPTMAFELFSKNVSQQITFFPPEMEKLSHEILQRCEGLPAALVAVGRFLSTKDKTFLGWKQFLETNSSMLKLNALLKDISESLLPQFGYLPLSIEACFLYFGVYPKDYLVSWKRLVRQLVAEGFVESEDMGNDHLNELVSLSLIQVPDANSTINGKPRWCRVQNLMHEAIQLVCDTKSGFVRSKQPEESNEDNFTDSHIRPRFPYMVGESIDPFNSTKWYANDRYKLLKLLDLEGCGNRVFVPEEVGNLIFLTYLSVRNTTIMMLPKSIGKLQRLQTLDLKYSLVCELPIEINNLRELKYILAYYYGKRRDTLLNTVRGVKINEGFGHWDGLRKLYHIEANNDVGLMKELRKFSQLKKLGITKLTKETSRALCTSFDTMYQLENLQLFSLSSDEILDLETLSFPSLLRSLHLEGCLDKLPGCIPRLQTLERLTLRFSKLTDDPLEDIQYLVSLIKLELYEAYDGEQLRFKNGGFQNLKVLSVRGLSRLNSISIDEWALPYLEEFTIGESTRLKEIPLGIKHLRTLKSLKLYDMGDEFGLSMVPNGGQHYYVVQHIQDVNFYYKRHGGKRYDCLLPKLSNGVFGMEIGIGNGNGNVKPKLCFDKSFIRNDGGDGPQLLFPHSPQQLLLLQTLPGRSILSQVPSSRSVLLFASLPLISSGKLASFSLKVEKLKSSLKDTHNEVLEIHHSQGNMQVNVPAVAFFVSNALVTVPFKALAETCEADNSMSNMPVLLAVALIGATVGGLLARQRKAELQRLNEQLRQINAALRRQAKIESYAPTLSYAPTAGRIPESEVIIDSRKQELISRLKAGKNFLRNQEPEKAFVEFKTALQLAQELNDAIEEKKAARGLGASLQRQGKYQEAIKYHSLVLEISERERENSGNTEAYGAIADCYTELGDLERAAKFYDQYISRLEKD</sequence>
<evidence type="ECO:0000259" key="4">
    <source>
        <dbReference type="Pfam" id="PF00931"/>
    </source>
</evidence>
<dbReference type="InterPro" id="IPR032675">
    <property type="entry name" value="LRR_dom_sf"/>
</dbReference>
<evidence type="ECO:0000259" key="5">
    <source>
        <dbReference type="Pfam" id="PF23559"/>
    </source>
</evidence>
<dbReference type="Gene3D" id="3.80.10.10">
    <property type="entry name" value="Ribonuclease Inhibitor"/>
    <property type="match status" value="1"/>
</dbReference>
<keyword evidence="8" id="KW-1185">Reference proteome</keyword>
<dbReference type="Pfam" id="PF13424">
    <property type="entry name" value="TPR_12"/>
    <property type="match status" value="1"/>
</dbReference>
<evidence type="ECO:0000256" key="3">
    <source>
        <dbReference type="SAM" id="Coils"/>
    </source>
</evidence>
<dbReference type="InterPro" id="IPR044243">
    <property type="entry name" value="FLU"/>
</dbReference>
<dbReference type="InterPro" id="IPR027417">
    <property type="entry name" value="P-loop_NTPase"/>
</dbReference>
<keyword evidence="3" id="KW-0175">Coiled coil</keyword>
<dbReference type="InterPro" id="IPR019734">
    <property type="entry name" value="TPR_rpt"/>
</dbReference>
<dbReference type="Gene3D" id="1.25.40.10">
    <property type="entry name" value="Tetratricopeptide repeat domain"/>
    <property type="match status" value="1"/>
</dbReference>
<protein>
    <recommendedName>
        <fullName evidence="9">NB-ARC domain-containing protein</fullName>
    </recommendedName>
</protein>
<organism evidence="7 8">
    <name type="scientific">Cannabis sativa</name>
    <name type="common">Hemp</name>
    <name type="synonym">Marijuana</name>
    <dbReference type="NCBI Taxonomy" id="3483"/>
    <lineage>
        <taxon>Eukaryota</taxon>
        <taxon>Viridiplantae</taxon>
        <taxon>Streptophyta</taxon>
        <taxon>Embryophyta</taxon>
        <taxon>Tracheophyta</taxon>
        <taxon>Spermatophyta</taxon>
        <taxon>Magnoliopsida</taxon>
        <taxon>eudicotyledons</taxon>
        <taxon>Gunneridae</taxon>
        <taxon>Pentapetalae</taxon>
        <taxon>rosids</taxon>
        <taxon>fabids</taxon>
        <taxon>Rosales</taxon>
        <taxon>Cannabaceae</taxon>
        <taxon>Cannabis</taxon>
    </lineage>
</organism>
<dbReference type="InterPro" id="IPR011990">
    <property type="entry name" value="TPR-like_helical_dom_sf"/>
</dbReference>
<dbReference type="InterPro" id="IPR058922">
    <property type="entry name" value="WHD_DRP"/>
</dbReference>
<feature type="domain" description="Disease resistance protein winged helix" evidence="5">
    <location>
        <begin position="300"/>
        <end position="365"/>
    </location>
</feature>
<dbReference type="Pfam" id="PF23559">
    <property type="entry name" value="WHD_DRP"/>
    <property type="match status" value="1"/>
</dbReference>
<feature type="coiled-coil region" evidence="3">
    <location>
        <begin position="942"/>
        <end position="969"/>
    </location>
</feature>
<dbReference type="AlphaFoldDB" id="A0A7J6G967"/>
<dbReference type="PROSITE" id="PS50293">
    <property type="entry name" value="TPR_REGION"/>
    <property type="match status" value="1"/>
</dbReference>
<dbReference type="Pfam" id="PF23598">
    <property type="entry name" value="LRR_14"/>
    <property type="match status" value="1"/>
</dbReference>
<dbReference type="GO" id="GO:0043531">
    <property type="term" value="F:ADP binding"/>
    <property type="evidence" value="ECO:0007669"/>
    <property type="project" value="InterPro"/>
</dbReference>
<gene>
    <name evidence="7" type="ORF">G4B88_024865</name>
</gene>
<evidence type="ECO:0008006" key="9">
    <source>
        <dbReference type="Google" id="ProtNLM"/>
    </source>
</evidence>
<evidence type="ECO:0000256" key="1">
    <source>
        <dbReference type="ARBA" id="ARBA00022737"/>
    </source>
</evidence>
<dbReference type="FunFam" id="3.40.50.300:FF:001091">
    <property type="entry name" value="Probable disease resistance protein At1g61300"/>
    <property type="match status" value="1"/>
</dbReference>
<comment type="caution">
    <text evidence="7">The sequence shown here is derived from an EMBL/GenBank/DDBJ whole genome shotgun (WGS) entry which is preliminary data.</text>
</comment>
<evidence type="ECO:0000313" key="8">
    <source>
        <dbReference type="Proteomes" id="UP000583929"/>
    </source>
</evidence>
<keyword evidence="2" id="KW-0611">Plant defense</keyword>
<dbReference type="EMBL" id="JAATIQ010000129">
    <property type="protein sequence ID" value="KAF4379417.1"/>
    <property type="molecule type" value="Genomic_DNA"/>
</dbReference>
<evidence type="ECO:0000259" key="6">
    <source>
        <dbReference type="Pfam" id="PF23598"/>
    </source>
</evidence>
<dbReference type="InterPro" id="IPR036388">
    <property type="entry name" value="WH-like_DNA-bd_sf"/>
</dbReference>
<dbReference type="Proteomes" id="UP000583929">
    <property type="component" value="Unassembled WGS sequence"/>
</dbReference>
<dbReference type="InterPro" id="IPR002182">
    <property type="entry name" value="NB-ARC"/>
</dbReference>
<dbReference type="Gene3D" id="1.10.8.430">
    <property type="entry name" value="Helical domain of apoptotic protease-activating factors"/>
    <property type="match status" value="1"/>
</dbReference>
<dbReference type="InterPro" id="IPR055414">
    <property type="entry name" value="LRR_R13L4/SHOC2-like"/>
</dbReference>
<evidence type="ECO:0000256" key="2">
    <source>
        <dbReference type="ARBA" id="ARBA00022821"/>
    </source>
</evidence>
<dbReference type="PANTHER" id="PTHR47310">
    <property type="entry name" value="PROTEIN FLUORESCENT IN BLUE LIGHT, CHLOROPLASTIC"/>
    <property type="match status" value="1"/>
</dbReference>
<reference evidence="7 8" key="1">
    <citation type="journal article" date="2020" name="bioRxiv">
        <title>Sequence and annotation of 42 cannabis genomes reveals extensive copy number variation in cannabinoid synthesis and pathogen resistance genes.</title>
        <authorList>
            <person name="Mckernan K.J."/>
            <person name="Helbert Y."/>
            <person name="Kane L.T."/>
            <person name="Ebling H."/>
            <person name="Zhang L."/>
            <person name="Liu B."/>
            <person name="Eaton Z."/>
            <person name="Mclaughlin S."/>
            <person name="Kingan S."/>
            <person name="Baybayan P."/>
            <person name="Concepcion G."/>
            <person name="Jordan M."/>
            <person name="Riva A."/>
            <person name="Barbazuk W."/>
            <person name="Harkins T."/>
        </authorList>
    </citation>
    <scope>NUCLEOTIDE SEQUENCE [LARGE SCALE GENOMIC DNA]</scope>
    <source>
        <strain evidence="8">cv. Jamaican Lion 4</strain>
        <tissue evidence="7">Leaf</tissue>
    </source>
</reference>
<dbReference type="PANTHER" id="PTHR47310:SF2">
    <property type="entry name" value="PROTEIN FLUORESCENT IN BLUE LIGHT, CHLOROPLASTIC"/>
    <property type="match status" value="1"/>
</dbReference>
<feature type="domain" description="NB-ARC" evidence="4">
    <location>
        <begin position="35"/>
        <end position="212"/>
    </location>
</feature>
<dbReference type="Pfam" id="PF00931">
    <property type="entry name" value="NB-ARC"/>
    <property type="match status" value="1"/>
</dbReference>
<keyword evidence="1" id="KW-0677">Repeat</keyword>
<name>A0A7J6G967_CANSA</name>
<accession>A0A7J6G967</accession>
<evidence type="ECO:0000313" key="7">
    <source>
        <dbReference type="EMBL" id="KAF4379417.1"/>
    </source>
</evidence>
<dbReference type="PRINTS" id="PR00364">
    <property type="entry name" value="DISEASERSIST"/>
</dbReference>
<dbReference type="Gene3D" id="1.10.10.10">
    <property type="entry name" value="Winged helix-like DNA-binding domain superfamily/Winged helix DNA-binding domain"/>
    <property type="match status" value="1"/>
</dbReference>
<dbReference type="Gene3D" id="3.40.50.300">
    <property type="entry name" value="P-loop containing nucleotide triphosphate hydrolases"/>
    <property type="match status" value="1"/>
</dbReference>
<dbReference type="SUPFAM" id="SSF52058">
    <property type="entry name" value="L domain-like"/>
    <property type="match status" value="1"/>
</dbReference>
<dbReference type="SMART" id="SM00028">
    <property type="entry name" value="TPR"/>
    <property type="match status" value="3"/>
</dbReference>
<feature type="domain" description="Disease resistance R13L4/SHOC-2-like LRR" evidence="6">
    <location>
        <begin position="419"/>
        <end position="727"/>
    </location>
</feature>